<organism evidence="1 2">
    <name type="scientific">Caldibacillus debilis</name>
    <dbReference type="NCBI Taxonomy" id="301148"/>
    <lineage>
        <taxon>Bacteria</taxon>
        <taxon>Bacillati</taxon>
        <taxon>Bacillota</taxon>
        <taxon>Bacilli</taxon>
        <taxon>Bacillales</taxon>
        <taxon>Bacillaceae</taxon>
        <taxon>Caldibacillus</taxon>
    </lineage>
</organism>
<dbReference type="Proteomes" id="UP000075683">
    <property type="component" value="Unassembled WGS sequence"/>
</dbReference>
<dbReference type="EMBL" id="LQYT01000016">
    <property type="protein sequence ID" value="KYD21967.1"/>
    <property type="molecule type" value="Genomic_DNA"/>
</dbReference>
<dbReference type="STRING" id="301148.B4135_1593"/>
<proteinExistence type="predicted"/>
<evidence type="ECO:0000313" key="1">
    <source>
        <dbReference type="EMBL" id="KYD21967.1"/>
    </source>
</evidence>
<name>A0A150MBL8_9BACI</name>
<sequence>MVANKRIFTGTGDCGQPRCADKPGAFPKSVIAGKRKVFPERRLAEKTAGPPPETAYKTFLGSFCEFYDKM</sequence>
<protein>
    <submittedName>
        <fullName evidence="1">Uncharacterized protein</fullName>
    </submittedName>
</protein>
<reference evidence="1 2" key="1">
    <citation type="submission" date="2016-01" db="EMBL/GenBank/DDBJ databases">
        <title>Draft Genome Sequences of Seven Thermophilic Sporeformers Isolated from Foods.</title>
        <authorList>
            <person name="Berendsen E.M."/>
            <person name="Wells-Bennik M.H."/>
            <person name="Krawcyk A.O."/>
            <person name="De Jong A."/>
            <person name="Holsappel S."/>
            <person name="Eijlander R.T."/>
            <person name="Kuipers O.P."/>
        </authorList>
    </citation>
    <scope>NUCLEOTIDE SEQUENCE [LARGE SCALE GENOMIC DNA]</scope>
    <source>
        <strain evidence="1 2">B4135</strain>
    </source>
</reference>
<dbReference type="AlphaFoldDB" id="A0A150MBL8"/>
<evidence type="ECO:0000313" key="2">
    <source>
        <dbReference type="Proteomes" id="UP000075683"/>
    </source>
</evidence>
<gene>
    <name evidence="1" type="ORF">B4135_1593</name>
</gene>
<accession>A0A150MBL8</accession>
<comment type="caution">
    <text evidence="1">The sequence shown here is derived from an EMBL/GenBank/DDBJ whole genome shotgun (WGS) entry which is preliminary data.</text>
</comment>